<dbReference type="InterPro" id="IPR012885">
    <property type="entry name" value="F-box_Sdz-33"/>
</dbReference>
<dbReference type="Proteomes" id="UP000483820">
    <property type="component" value="Chromosome I"/>
</dbReference>
<protein>
    <recommendedName>
        <fullName evidence="1">Sdz-33 F-box domain-containing protein</fullName>
    </recommendedName>
</protein>
<feature type="domain" description="Sdz-33 F-box" evidence="1">
    <location>
        <begin position="204"/>
        <end position="261"/>
    </location>
</feature>
<proteinExistence type="predicted"/>
<gene>
    <name evidence="2" type="ORF">GCK72_002976</name>
</gene>
<dbReference type="EMBL" id="WUAV01000001">
    <property type="protein sequence ID" value="KAF1771150.1"/>
    <property type="molecule type" value="Genomic_DNA"/>
</dbReference>
<dbReference type="AlphaFoldDB" id="A0A6A5HSI8"/>
<dbReference type="CTD" id="9813135"/>
<reference evidence="2 3" key="1">
    <citation type="submission" date="2019-12" db="EMBL/GenBank/DDBJ databases">
        <title>Chromosome-level assembly of the Caenorhabditis remanei genome.</title>
        <authorList>
            <person name="Teterina A.A."/>
            <person name="Willis J.H."/>
            <person name="Phillips P.C."/>
        </authorList>
    </citation>
    <scope>NUCLEOTIDE SEQUENCE [LARGE SCALE GENOMIC DNA]</scope>
    <source>
        <strain evidence="2 3">PX506</strain>
        <tissue evidence="2">Whole organism</tissue>
    </source>
</reference>
<dbReference type="PANTHER" id="PTHR21503">
    <property type="entry name" value="F-BOX-CONTAINING HYPOTHETICAL PROTEIN C.ELEGANS"/>
    <property type="match status" value="1"/>
</dbReference>
<dbReference type="KEGG" id="crq:GCK72_002976"/>
<accession>A0A6A5HSI8</accession>
<dbReference type="Pfam" id="PF07735">
    <property type="entry name" value="FBA_2"/>
    <property type="match status" value="1"/>
</dbReference>
<evidence type="ECO:0000313" key="3">
    <source>
        <dbReference type="Proteomes" id="UP000483820"/>
    </source>
</evidence>
<sequence>MSSAFPIFSLPYIPLKQVLDNFGPHAIINISLCSLRSKAVAISYRGSSKDVQLELGNYCLQRYEKMTFCWLLNAEETSKMRKDRILDTVRIGSFRNVPVEMEMGGKVLTTYWDDRMVGLLEIGSYAREIFNQDIHEINLGEEQDLGQAVDWITNVQGSIKSLHCEFEPTNDSVLDYVLTNCKYTESLSLHVKPSDGYCPAEMPNFDIDYLYILPSFWIKQNHLLTMNCKYIVLQDSKLGNRDINILVQHWMNGGCVKLKELLITVEVLIDYEEILEAVEHTVRTEDTLRDYVNHENVLLSIGSSFDIKRSTDGTTATIEDDGVDSKWFYMAVWPDFVGNSCH</sequence>
<comment type="caution">
    <text evidence="2">The sequence shown here is derived from an EMBL/GenBank/DDBJ whole genome shotgun (WGS) entry which is preliminary data.</text>
</comment>
<evidence type="ECO:0000259" key="1">
    <source>
        <dbReference type="Pfam" id="PF07735"/>
    </source>
</evidence>
<name>A0A6A5HSI8_CAERE</name>
<organism evidence="2 3">
    <name type="scientific">Caenorhabditis remanei</name>
    <name type="common">Caenorhabditis vulgaris</name>
    <dbReference type="NCBI Taxonomy" id="31234"/>
    <lineage>
        <taxon>Eukaryota</taxon>
        <taxon>Metazoa</taxon>
        <taxon>Ecdysozoa</taxon>
        <taxon>Nematoda</taxon>
        <taxon>Chromadorea</taxon>
        <taxon>Rhabditida</taxon>
        <taxon>Rhabditina</taxon>
        <taxon>Rhabditomorpha</taxon>
        <taxon>Rhabditoidea</taxon>
        <taxon>Rhabditidae</taxon>
        <taxon>Peloderinae</taxon>
        <taxon>Caenorhabditis</taxon>
    </lineage>
</organism>
<dbReference type="GeneID" id="9813135"/>
<evidence type="ECO:0000313" key="2">
    <source>
        <dbReference type="EMBL" id="KAF1771150.1"/>
    </source>
</evidence>
<dbReference type="RefSeq" id="XP_003095637.2">
    <property type="nucleotide sequence ID" value="XM_003095589.2"/>
</dbReference>